<evidence type="ECO:0000313" key="2">
    <source>
        <dbReference type="Proteomes" id="UP000292818"/>
    </source>
</evidence>
<protein>
    <submittedName>
        <fullName evidence="1">Transposase DDE domain</fullName>
    </submittedName>
</protein>
<proteinExistence type="predicted"/>
<organism evidence="1 2">
    <name type="scientific">Lactobacillus delbrueckii</name>
    <dbReference type="NCBI Taxonomy" id="1584"/>
    <lineage>
        <taxon>Bacteria</taxon>
        <taxon>Bacillati</taxon>
        <taxon>Bacillota</taxon>
        <taxon>Bacilli</taxon>
        <taxon>Lactobacillales</taxon>
        <taxon>Lactobacillaceae</taxon>
        <taxon>Lactobacillus</taxon>
    </lineage>
</organism>
<dbReference type="EMBL" id="SETJ01000082">
    <property type="protein sequence ID" value="RZM15492.1"/>
    <property type="molecule type" value="Genomic_DNA"/>
</dbReference>
<sequence length="82" mass="9624">MKLGTEYHGLSYDALTAHTAFVFLRYMFMSVEKRDDEDDRTIGELFYCMVDELADITFNHSLQILVEAMFESVKEIFQPTEE</sequence>
<accession>A0A4Q7DTK6</accession>
<evidence type="ECO:0000313" key="1">
    <source>
        <dbReference type="EMBL" id="RZM15492.1"/>
    </source>
</evidence>
<dbReference type="AlphaFoldDB" id="A0A4Q7DTK6"/>
<reference evidence="1 2" key="1">
    <citation type="submission" date="2019-01" db="EMBL/GenBank/DDBJ databases">
        <title>Colonization of the human gut by bovine bacteria present in Parmesan cheese.</title>
        <authorList>
            <person name="Lugli G.A."/>
            <person name="Milani C."/>
        </authorList>
    </citation>
    <scope>NUCLEOTIDE SEQUENCE [LARGE SCALE GENOMIC DNA]</scope>
    <source>
        <strain evidence="1 2">LDELB18P1</strain>
    </source>
</reference>
<comment type="caution">
    <text evidence="1">The sequence shown here is derived from an EMBL/GenBank/DDBJ whole genome shotgun (WGS) entry which is preliminary data.</text>
</comment>
<dbReference type="Proteomes" id="UP000292818">
    <property type="component" value="Unassembled WGS sequence"/>
</dbReference>
<name>A0A4Q7DTK6_9LACO</name>
<gene>
    <name evidence="1" type="ORF">LDELB18P1_1785</name>
</gene>